<dbReference type="EMBL" id="CAXAMN010020668">
    <property type="protein sequence ID" value="CAK9056425.1"/>
    <property type="molecule type" value="Genomic_DNA"/>
</dbReference>
<dbReference type="InterPro" id="IPR010666">
    <property type="entry name" value="Znf_GRF"/>
</dbReference>
<feature type="region of interest" description="Disordered" evidence="5">
    <location>
        <begin position="201"/>
        <end position="233"/>
    </location>
</feature>
<evidence type="ECO:0000256" key="3">
    <source>
        <dbReference type="ARBA" id="ARBA00022833"/>
    </source>
</evidence>
<evidence type="ECO:0000313" key="8">
    <source>
        <dbReference type="EMBL" id="CAK9056584.1"/>
    </source>
</evidence>
<reference evidence="7 9" key="1">
    <citation type="submission" date="2024-02" db="EMBL/GenBank/DDBJ databases">
        <authorList>
            <person name="Chen Y."/>
            <person name="Shah S."/>
            <person name="Dougan E. K."/>
            <person name="Thang M."/>
            <person name="Chan C."/>
        </authorList>
    </citation>
    <scope>NUCLEOTIDE SEQUENCE [LARGE SCALE GENOMIC DNA]</scope>
</reference>
<evidence type="ECO:0000256" key="1">
    <source>
        <dbReference type="ARBA" id="ARBA00022723"/>
    </source>
</evidence>
<comment type="caution">
    <text evidence="7">The sequence shown here is derived from an EMBL/GenBank/DDBJ whole genome shotgun (WGS) entry which is preliminary data.</text>
</comment>
<protein>
    <recommendedName>
        <fullName evidence="6">GRF-type domain-containing protein</fullName>
    </recommendedName>
</protein>
<sequence length="437" mass="46826">MPLTQPMHGLCQPAQSFPVHQGGQALLSTQVQAPPSFGQANPMSFASHTGSQAGQQPFGGVPAPPPSQFREPQALAFEPAVFGGSQVQAQPQRTESGLAHGFGQFPAQSQYGTIPEGNQHLFAQGQQPPQPFGVPSFSPVAQMDQSHFQFPMNSPDSRNCSCGQPALLLNVKKEGPNQGRGFWKCAKQNPEQPCGFFEWADEPPRSSGNGANGHGANGHSQAQGMMPQLPPGPACTCGQPSLGLTVKKDGPNKGRVFFKCAQGQCGHFQWADQEPDPPGPPCSCGVPSVRRTVQKEGPNRGRPFMICVKRGCDFFAWGDEEPKNGPTPTPVRAGGMARRRLASAAISLAIGLATAPTKHREPQRAAARVVDAGVGARRRLRKTSTSQVTIVICHTKRVRSNGPMQTTLQEDSLHQRFTNSPDEHAKMCRLLRVGKFA</sequence>
<name>A0ABP0MY38_9DINO</name>
<gene>
    <name evidence="7" type="ORF">CCMP2556_LOCUS27955</name>
    <name evidence="8" type="ORF">CCMP2556_LOCUS28020</name>
</gene>
<feature type="domain" description="GRF-type" evidence="6">
    <location>
        <begin position="235"/>
        <end position="274"/>
    </location>
</feature>
<dbReference type="PANTHER" id="PTHR33680">
    <property type="entry name" value="OS07G0190500 PROTEIN"/>
    <property type="match status" value="1"/>
</dbReference>
<organism evidence="7 9">
    <name type="scientific">Durusdinium trenchii</name>
    <dbReference type="NCBI Taxonomy" id="1381693"/>
    <lineage>
        <taxon>Eukaryota</taxon>
        <taxon>Sar</taxon>
        <taxon>Alveolata</taxon>
        <taxon>Dinophyceae</taxon>
        <taxon>Suessiales</taxon>
        <taxon>Symbiodiniaceae</taxon>
        <taxon>Durusdinium</taxon>
    </lineage>
</organism>
<keyword evidence="9" id="KW-1185">Reference proteome</keyword>
<dbReference type="PROSITE" id="PS51999">
    <property type="entry name" value="ZF_GRF"/>
    <property type="match status" value="3"/>
</dbReference>
<accession>A0ABP0MY38</accession>
<feature type="domain" description="GRF-type" evidence="6">
    <location>
        <begin position="282"/>
        <end position="321"/>
    </location>
</feature>
<feature type="region of interest" description="Disordered" evidence="5">
    <location>
        <begin position="34"/>
        <end position="70"/>
    </location>
</feature>
<evidence type="ECO:0000313" key="9">
    <source>
        <dbReference type="Proteomes" id="UP001642484"/>
    </source>
</evidence>
<evidence type="ECO:0000256" key="2">
    <source>
        <dbReference type="ARBA" id="ARBA00022771"/>
    </source>
</evidence>
<feature type="compositionally biased region" description="Polar residues" evidence="5">
    <location>
        <begin position="34"/>
        <end position="55"/>
    </location>
</feature>
<dbReference type="EMBL" id="CAXAMN010020779">
    <property type="protein sequence ID" value="CAK9056584.1"/>
    <property type="molecule type" value="Genomic_DNA"/>
</dbReference>
<evidence type="ECO:0000256" key="5">
    <source>
        <dbReference type="SAM" id="MobiDB-lite"/>
    </source>
</evidence>
<feature type="domain" description="GRF-type" evidence="6">
    <location>
        <begin position="160"/>
        <end position="203"/>
    </location>
</feature>
<proteinExistence type="predicted"/>
<evidence type="ECO:0000259" key="6">
    <source>
        <dbReference type="PROSITE" id="PS51999"/>
    </source>
</evidence>
<evidence type="ECO:0000256" key="4">
    <source>
        <dbReference type="PROSITE-ProRule" id="PRU01343"/>
    </source>
</evidence>
<dbReference type="PANTHER" id="PTHR33680:SF1">
    <property type="entry name" value="OS05G0489500 PROTEIN"/>
    <property type="match status" value="1"/>
</dbReference>
<keyword evidence="1" id="KW-0479">Metal-binding</keyword>
<evidence type="ECO:0000313" key="7">
    <source>
        <dbReference type="EMBL" id="CAK9056425.1"/>
    </source>
</evidence>
<keyword evidence="2 4" id="KW-0863">Zinc-finger</keyword>
<dbReference type="Proteomes" id="UP001642484">
    <property type="component" value="Unassembled WGS sequence"/>
</dbReference>
<keyword evidence="3" id="KW-0862">Zinc</keyword>
<dbReference type="Pfam" id="PF06839">
    <property type="entry name" value="Zn_ribbon_GRF"/>
    <property type="match status" value="3"/>
</dbReference>